<dbReference type="PANTHER" id="PTHR33785:SF8">
    <property type="entry name" value="BZIP DOMAIN-CONTAINING PROTEIN"/>
    <property type="match status" value="1"/>
</dbReference>
<name>A0AAD7KWJ1_QUISA</name>
<accession>A0AAD7KWJ1</accession>
<dbReference type="EMBL" id="JARAOO010000013">
    <property type="protein sequence ID" value="KAJ7947147.1"/>
    <property type="molecule type" value="Genomic_DNA"/>
</dbReference>
<dbReference type="KEGG" id="qsa:O6P43_031993"/>
<sequence>MDGSRVIQSLDFLWFFTNIFSPRNDESVGSADNEITPLNHAKELSNEEFCIPITPICLNQQNELASAENLITWCPKCGDFASEIDEKKVTPVDKEMLEFGRETEMEERKKKRRRRKKSGFNGKRKILGELELGFDVKEIYGSWMFEEACEYQRVASIHQTGMPPLSDDLAMKEHLKSWAYAVACTVK</sequence>
<dbReference type="PANTHER" id="PTHR33785">
    <property type="entry name" value="OS06G0550800 PROTEIN"/>
    <property type="match status" value="1"/>
</dbReference>
<protein>
    <submittedName>
        <fullName evidence="1">WD repeat-containing protein 53</fullName>
    </submittedName>
</protein>
<dbReference type="Proteomes" id="UP001163823">
    <property type="component" value="Chromosome 13"/>
</dbReference>
<evidence type="ECO:0000313" key="2">
    <source>
        <dbReference type="Proteomes" id="UP001163823"/>
    </source>
</evidence>
<keyword evidence="2" id="KW-1185">Reference proteome</keyword>
<organism evidence="1 2">
    <name type="scientific">Quillaja saponaria</name>
    <name type="common">Soap bark tree</name>
    <dbReference type="NCBI Taxonomy" id="32244"/>
    <lineage>
        <taxon>Eukaryota</taxon>
        <taxon>Viridiplantae</taxon>
        <taxon>Streptophyta</taxon>
        <taxon>Embryophyta</taxon>
        <taxon>Tracheophyta</taxon>
        <taxon>Spermatophyta</taxon>
        <taxon>Magnoliopsida</taxon>
        <taxon>eudicotyledons</taxon>
        <taxon>Gunneridae</taxon>
        <taxon>Pentapetalae</taxon>
        <taxon>rosids</taxon>
        <taxon>fabids</taxon>
        <taxon>Fabales</taxon>
        <taxon>Quillajaceae</taxon>
        <taxon>Quillaja</taxon>
    </lineage>
</organism>
<gene>
    <name evidence="1" type="ORF">O6P43_031993</name>
</gene>
<evidence type="ECO:0000313" key="1">
    <source>
        <dbReference type="EMBL" id="KAJ7947147.1"/>
    </source>
</evidence>
<reference evidence="1" key="1">
    <citation type="journal article" date="2023" name="Science">
        <title>Elucidation of the pathway for biosynthesis of saponin adjuvants from the soapbark tree.</title>
        <authorList>
            <person name="Reed J."/>
            <person name="Orme A."/>
            <person name="El-Demerdash A."/>
            <person name="Owen C."/>
            <person name="Martin L.B.B."/>
            <person name="Misra R.C."/>
            <person name="Kikuchi S."/>
            <person name="Rejzek M."/>
            <person name="Martin A.C."/>
            <person name="Harkess A."/>
            <person name="Leebens-Mack J."/>
            <person name="Louveau T."/>
            <person name="Stephenson M.J."/>
            <person name="Osbourn A."/>
        </authorList>
    </citation>
    <scope>NUCLEOTIDE SEQUENCE</scope>
    <source>
        <strain evidence="1">S10</strain>
    </source>
</reference>
<comment type="caution">
    <text evidence="1">The sequence shown here is derived from an EMBL/GenBank/DDBJ whole genome shotgun (WGS) entry which is preliminary data.</text>
</comment>
<proteinExistence type="predicted"/>
<dbReference type="AlphaFoldDB" id="A0AAD7KWJ1"/>